<sequence length="135" mass="14410">MEMVKPVKKTMMVTKTTISLVVVEVGGEASKEGKGGDDGDDECKKDSAGNDDRKSDGNGDGNDDHDSEKIDKTDRGKRVIVKSVNSSAKTVSAESSELARDKKVSGLSGQYGGHGLYREYTDSGHCPESILEVKL</sequence>
<evidence type="ECO:0000313" key="2">
    <source>
        <dbReference type="EMBL" id="KAK9131085.1"/>
    </source>
</evidence>
<reference evidence="2 3" key="1">
    <citation type="submission" date="2024-01" db="EMBL/GenBank/DDBJ databases">
        <title>Genome assemblies of Stephania.</title>
        <authorList>
            <person name="Yang L."/>
        </authorList>
    </citation>
    <scope>NUCLEOTIDE SEQUENCE [LARGE SCALE GENOMIC DNA]</scope>
    <source>
        <strain evidence="2">QJT</strain>
        <tissue evidence="2">Leaf</tissue>
    </source>
</reference>
<dbReference type="AlphaFoldDB" id="A0AAP0JDN5"/>
<feature type="region of interest" description="Disordered" evidence="1">
    <location>
        <begin position="27"/>
        <end position="100"/>
    </location>
</feature>
<evidence type="ECO:0000313" key="3">
    <source>
        <dbReference type="Proteomes" id="UP001417504"/>
    </source>
</evidence>
<proteinExistence type="predicted"/>
<feature type="compositionally biased region" description="Polar residues" evidence="1">
    <location>
        <begin position="83"/>
        <end position="95"/>
    </location>
</feature>
<gene>
    <name evidence="2" type="ORF">Sjap_011572</name>
</gene>
<dbReference type="Proteomes" id="UP001417504">
    <property type="component" value="Unassembled WGS sequence"/>
</dbReference>
<accession>A0AAP0JDN5</accession>
<feature type="compositionally biased region" description="Basic and acidic residues" evidence="1">
    <location>
        <begin position="29"/>
        <end position="77"/>
    </location>
</feature>
<keyword evidence="3" id="KW-1185">Reference proteome</keyword>
<organism evidence="2 3">
    <name type="scientific">Stephania japonica</name>
    <dbReference type="NCBI Taxonomy" id="461633"/>
    <lineage>
        <taxon>Eukaryota</taxon>
        <taxon>Viridiplantae</taxon>
        <taxon>Streptophyta</taxon>
        <taxon>Embryophyta</taxon>
        <taxon>Tracheophyta</taxon>
        <taxon>Spermatophyta</taxon>
        <taxon>Magnoliopsida</taxon>
        <taxon>Ranunculales</taxon>
        <taxon>Menispermaceae</taxon>
        <taxon>Menispermoideae</taxon>
        <taxon>Cissampelideae</taxon>
        <taxon>Stephania</taxon>
    </lineage>
</organism>
<protein>
    <submittedName>
        <fullName evidence="2">Uncharacterized protein</fullName>
    </submittedName>
</protein>
<comment type="caution">
    <text evidence="2">The sequence shown here is derived from an EMBL/GenBank/DDBJ whole genome shotgun (WGS) entry which is preliminary data.</text>
</comment>
<name>A0AAP0JDN5_9MAGN</name>
<dbReference type="EMBL" id="JBBNAE010000004">
    <property type="protein sequence ID" value="KAK9131085.1"/>
    <property type="molecule type" value="Genomic_DNA"/>
</dbReference>
<evidence type="ECO:0000256" key="1">
    <source>
        <dbReference type="SAM" id="MobiDB-lite"/>
    </source>
</evidence>